<name>A0ABM8K7K4_9FLAO</name>
<protein>
    <submittedName>
        <fullName evidence="1">Uncharacterized protein</fullName>
    </submittedName>
</protein>
<proteinExistence type="predicted"/>
<dbReference type="Proteomes" id="UP001380186">
    <property type="component" value="Chromosome"/>
</dbReference>
<sequence length="139" mass="16500">MKKQYSIDDLANVVLNTITFQYNNPERIFEDLKGNIKRKVKSLHRRELTEKEIITYSMTIANDVFKDLRKITTNIISTKLSKELIDKSRSGEFELSEYKDYFSNFAKEMVKQLLQAKFNYIKNSIKNLNNHKIKKTKKL</sequence>
<reference evidence="1 2" key="1">
    <citation type="journal article" date="2020" name="Microbes Environ.">
        <title>Synthetic bacterial community of duckweed: a simple and stable system to study plant-microbe interactions.</title>
        <authorList>
            <person name="Ishizawa H."/>
            <person name="Tada M."/>
            <person name="Kuroda M."/>
            <person name="Inoue D."/>
            <person name="Futamata H."/>
            <person name="Ike M."/>
        </authorList>
    </citation>
    <scope>NUCLEOTIDE SEQUENCE [LARGE SCALE GENOMIC DNA]</scope>
    <source>
        <strain evidence="1 2">DW100</strain>
    </source>
</reference>
<evidence type="ECO:0000313" key="2">
    <source>
        <dbReference type="Proteomes" id="UP001380186"/>
    </source>
</evidence>
<dbReference type="RefSeq" id="WP_338612782.1">
    <property type="nucleotide sequence ID" value="NZ_AP029022.1"/>
</dbReference>
<evidence type="ECO:0000313" key="1">
    <source>
        <dbReference type="EMBL" id="BEV05019.1"/>
    </source>
</evidence>
<gene>
    <name evidence="1" type="ORF">CRDW_23930</name>
</gene>
<accession>A0ABM8K7K4</accession>
<dbReference type="EMBL" id="AP029022">
    <property type="protein sequence ID" value="BEV05019.1"/>
    <property type="molecule type" value="Genomic_DNA"/>
</dbReference>
<organism evidence="1 2">
    <name type="scientific">Chryseobacterium gambrini</name>
    <dbReference type="NCBI Taxonomy" id="373672"/>
    <lineage>
        <taxon>Bacteria</taxon>
        <taxon>Pseudomonadati</taxon>
        <taxon>Bacteroidota</taxon>
        <taxon>Flavobacteriia</taxon>
        <taxon>Flavobacteriales</taxon>
        <taxon>Weeksellaceae</taxon>
        <taxon>Chryseobacterium group</taxon>
        <taxon>Chryseobacterium</taxon>
    </lineage>
</organism>
<keyword evidence="2" id="KW-1185">Reference proteome</keyword>